<evidence type="ECO:0000256" key="6">
    <source>
        <dbReference type="ARBA" id="ARBA00023015"/>
    </source>
</evidence>
<feature type="compositionally biased region" description="Low complexity" evidence="10">
    <location>
        <begin position="396"/>
        <end position="415"/>
    </location>
</feature>
<evidence type="ECO:0000256" key="1">
    <source>
        <dbReference type="ARBA" id="ARBA00004123"/>
    </source>
</evidence>
<keyword evidence="7" id="KW-0804">Transcription</keyword>
<feature type="compositionally biased region" description="Low complexity" evidence="10">
    <location>
        <begin position="17"/>
        <end position="49"/>
    </location>
</feature>
<evidence type="ECO:0000259" key="11">
    <source>
        <dbReference type="PROSITE" id="PS50016"/>
    </source>
</evidence>
<feature type="compositionally biased region" description="Basic and acidic residues" evidence="10">
    <location>
        <begin position="2010"/>
        <end position="2029"/>
    </location>
</feature>
<evidence type="ECO:0000256" key="5">
    <source>
        <dbReference type="ARBA" id="ARBA00022833"/>
    </source>
</evidence>
<dbReference type="SUPFAM" id="SSF57903">
    <property type="entry name" value="FYVE/PHD zinc finger"/>
    <property type="match status" value="2"/>
</dbReference>
<evidence type="ECO:0000256" key="4">
    <source>
        <dbReference type="ARBA" id="ARBA00022771"/>
    </source>
</evidence>
<feature type="compositionally biased region" description="Basic and acidic residues" evidence="10">
    <location>
        <begin position="1295"/>
        <end position="1320"/>
    </location>
</feature>
<feature type="domain" description="PHD-type" evidence="11">
    <location>
        <begin position="2447"/>
        <end position="2495"/>
    </location>
</feature>
<feature type="compositionally biased region" description="Polar residues" evidence="10">
    <location>
        <begin position="1077"/>
        <end position="1094"/>
    </location>
</feature>
<feature type="region of interest" description="Disordered" evidence="10">
    <location>
        <begin position="1163"/>
        <end position="1228"/>
    </location>
</feature>
<dbReference type="InterPro" id="IPR011011">
    <property type="entry name" value="Znf_FYVE_PHD"/>
</dbReference>
<dbReference type="InterPro" id="IPR019787">
    <property type="entry name" value="Znf_PHD-finger"/>
</dbReference>
<dbReference type="InParanoid" id="A0A7R8UV50"/>
<feature type="region of interest" description="Disordered" evidence="10">
    <location>
        <begin position="1921"/>
        <end position="2093"/>
    </location>
</feature>
<keyword evidence="3" id="KW-0677">Repeat</keyword>
<protein>
    <recommendedName>
        <fullName evidence="11">PHD-type domain-containing protein</fullName>
    </recommendedName>
</protein>
<dbReference type="Proteomes" id="UP000594454">
    <property type="component" value="Chromosome 4"/>
</dbReference>
<dbReference type="GO" id="GO:0007399">
    <property type="term" value="P:nervous system development"/>
    <property type="evidence" value="ECO:0007669"/>
    <property type="project" value="TreeGrafter"/>
</dbReference>
<dbReference type="PANTHER" id="PTHR45888">
    <property type="entry name" value="HL01030P-RELATED"/>
    <property type="match status" value="1"/>
</dbReference>
<feature type="compositionally biased region" description="Basic residues" evidence="10">
    <location>
        <begin position="1982"/>
        <end position="2003"/>
    </location>
</feature>
<gene>
    <name evidence="12" type="ORF">HERILL_LOCUS10370</name>
</gene>
<dbReference type="PANTHER" id="PTHR45888:SF5">
    <property type="entry name" value="D4, ISOFORM A"/>
    <property type="match status" value="1"/>
</dbReference>
<keyword evidence="8" id="KW-0539">Nucleus</keyword>
<feature type="compositionally biased region" description="Low complexity" evidence="10">
    <location>
        <begin position="681"/>
        <end position="692"/>
    </location>
</feature>
<dbReference type="OMA" id="AMASHNI"/>
<evidence type="ECO:0000256" key="8">
    <source>
        <dbReference type="ARBA" id="ARBA00023242"/>
    </source>
</evidence>
<feature type="region of interest" description="Disordered" evidence="10">
    <location>
        <begin position="669"/>
        <end position="709"/>
    </location>
</feature>
<organism evidence="12 13">
    <name type="scientific">Hermetia illucens</name>
    <name type="common">Black soldier fly</name>
    <dbReference type="NCBI Taxonomy" id="343691"/>
    <lineage>
        <taxon>Eukaryota</taxon>
        <taxon>Metazoa</taxon>
        <taxon>Ecdysozoa</taxon>
        <taxon>Arthropoda</taxon>
        <taxon>Hexapoda</taxon>
        <taxon>Insecta</taxon>
        <taxon>Pterygota</taxon>
        <taxon>Neoptera</taxon>
        <taxon>Endopterygota</taxon>
        <taxon>Diptera</taxon>
        <taxon>Brachycera</taxon>
        <taxon>Stratiomyomorpha</taxon>
        <taxon>Stratiomyidae</taxon>
        <taxon>Hermetiinae</taxon>
        <taxon>Hermetia</taxon>
    </lineage>
</organism>
<feature type="region of interest" description="Disordered" evidence="10">
    <location>
        <begin position="1828"/>
        <end position="1882"/>
    </location>
</feature>
<feature type="compositionally biased region" description="Low complexity" evidence="10">
    <location>
        <begin position="59"/>
        <end position="91"/>
    </location>
</feature>
<dbReference type="InterPro" id="IPR013083">
    <property type="entry name" value="Znf_RING/FYVE/PHD"/>
</dbReference>
<keyword evidence="13" id="KW-1185">Reference proteome</keyword>
<feature type="compositionally biased region" description="Polar residues" evidence="10">
    <location>
        <begin position="1662"/>
        <end position="1680"/>
    </location>
</feature>
<feature type="compositionally biased region" description="Polar residues" evidence="10">
    <location>
        <begin position="1026"/>
        <end position="1035"/>
    </location>
</feature>
<feature type="region of interest" description="Disordered" evidence="10">
    <location>
        <begin position="477"/>
        <end position="528"/>
    </location>
</feature>
<feature type="region of interest" description="Disordered" evidence="10">
    <location>
        <begin position="1384"/>
        <end position="1415"/>
    </location>
</feature>
<feature type="region of interest" description="Disordered" evidence="10">
    <location>
        <begin position="579"/>
        <end position="606"/>
    </location>
</feature>
<keyword evidence="2" id="KW-0479">Metal-binding</keyword>
<feature type="region of interest" description="Disordered" evidence="10">
    <location>
        <begin position="249"/>
        <end position="286"/>
    </location>
</feature>
<dbReference type="GO" id="GO:0008270">
    <property type="term" value="F:zinc ion binding"/>
    <property type="evidence" value="ECO:0007669"/>
    <property type="project" value="UniProtKB-KW"/>
</dbReference>
<feature type="region of interest" description="Disordered" evidence="10">
    <location>
        <begin position="970"/>
        <end position="1151"/>
    </location>
</feature>
<evidence type="ECO:0000256" key="7">
    <source>
        <dbReference type="ARBA" id="ARBA00023163"/>
    </source>
</evidence>
<dbReference type="Pfam" id="PF00628">
    <property type="entry name" value="PHD"/>
    <property type="match status" value="1"/>
</dbReference>
<feature type="compositionally biased region" description="Polar residues" evidence="10">
    <location>
        <begin position="1127"/>
        <end position="1139"/>
    </location>
</feature>
<feature type="region of interest" description="Disordered" evidence="10">
    <location>
        <begin position="813"/>
        <end position="866"/>
    </location>
</feature>
<feature type="compositionally biased region" description="Polar residues" evidence="10">
    <location>
        <begin position="116"/>
        <end position="127"/>
    </location>
</feature>
<comment type="subcellular location">
    <subcellularLocation>
        <location evidence="1">Nucleus</location>
    </subcellularLocation>
</comment>
<dbReference type="SMART" id="SM00249">
    <property type="entry name" value="PHD"/>
    <property type="match status" value="2"/>
</dbReference>
<feature type="compositionally biased region" description="Low complexity" evidence="10">
    <location>
        <begin position="1036"/>
        <end position="1045"/>
    </location>
</feature>
<accession>A0A7R8UV50</accession>
<evidence type="ECO:0000313" key="13">
    <source>
        <dbReference type="Proteomes" id="UP000594454"/>
    </source>
</evidence>
<keyword evidence="5" id="KW-0862">Zinc</keyword>
<name>A0A7R8UV50_HERIL</name>
<feature type="compositionally biased region" description="Low complexity" evidence="10">
    <location>
        <begin position="519"/>
        <end position="528"/>
    </location>
</feature>
<feature type="compositionally biased region" description="Basic and acidic residues" evidence="10">
    <location>
        <begin position="700"/>
        <end position="709"/>
    </location>
</feature>
<feature type="compositionally biased region" description="Basic and acidic residues" evidence="10">
    <location>
        <begin position="324"/>
        <end position="335"/>
    </location>
</feature>
<feature type="compositionally biased region" description="Basic residues" evidence="10">
    <location>
        <begin position="1059"/>
        <end position="1071"/>
    </location>
</feature>
<feature type="compositionally biased region" description="Low complexity" evidence="10">
    <location>
        <begin position="269"/>
        <end position="279"/>
    </location>
</feature>
<feature type="compositionally biased region" description="Basic and acidic residues" evidence="10">
    <location>
        <begin position="1170"/>
        <end position="1180"/>
    </location>
</feature>
<feature type="compositionally biased region" description="Low complexity" evidence="10">
    <location>
        <begin position="484"/>
        <end position="502"/>
    </location>
</feature>
<dbReference type="Gene3D" id="3.30.40.10">
    <property type="entry name" value="Zinc/RING finger domain, C3HC4 (zinc finger)"/>
    <property type="match status" value="1"/>
</dbReference>
<feature type="domain" description="PHD-type" evidence="11">
    <location>
        <begin position="2391"/>
        <end position="2450"/>
    </location>
</feature>
<sequence>MNDKTNQQKARQDSEELLVTSSTSSPSNPVETRTTTTSTPSSSPSSSSRVDPLQIAGNSSASPGISGRGSRSICPVVTSSTGNTSSNCTPNLEDEDDVDDDVDTIISAEDRIHSVGNISDDSSNNRIATAGGPPEMGGLPSQNDGDTCIVISTSGGNNNSSCLEGTSNTPRRNMLLTMRSSDSNNVAEASVSTVSSAVNVPSTPTTRSKRKLLNSDAIATGESSTTAATTLGVNRSSINLNYNKNVSLETKNHQSSTSKKKAVTNATLSSSINSSGHGSDLVKSKGGKNLATLKSCTEDIEDDSSRSSSSKRNCINTDESTESQSDHSQDVNIKCKREDSIEEAIADNRRVEPIKINLNRDVAKTKISIKSIGKQPGRESTETSEQLVIPKLTIKSSPGSDSSSSSSLSSVDLGSTSRNCIEQQSLQQDSESAHVVPKLIIRASDCNSSSFTNSESKHTLVPKLTIKVDNSMNCLKEGNEHESSASPSPSSSPSSGEQIQSQPPLPKLTIKTTGDTTESIISSSHSSLTSSATVLVSPPISSAQPTVPKLTIKTISKSSTSLVAGNSSDQSVPKLTIRTSASQLSPSQMTPSTDGGISDQENIRTNSPIPKFTIKTIQDPEANSMNQSVPRLKICTKQEEDSTGSPTILSPTVPKFTIKSVQENEQSIPKLTISVNDRTSESSSSSSSLSELVPKHAVVRHTDQDDRERVPKLTISFQESPKVKSSCSDYDSLSEKPEKLPKLTIKTVTEHDIEGSSEKSFPKLTIKTVATEESVVCEKTERVPKITIKAVPEQPSESLDKIPKLTIKTISTDLDGEEKSDKVPKITIKTKSSEESEPSLSDKGEKISKRMGKNSGDVGEAEKLPKITIKSTSEQVANTSTKFAQELADIPKLATKSTCESDVKERLPKLTIRQIVDTEESESPESTGRIPKITIKSISESETVESIDLTQDEAAVVPKLKIKSHSIATSELESTSADKVPKLTIRTKSAPVTDSGEPVEKKPKLMVQQSTQNAEDSERIPKLTIKQITNNLDDCSSSSTSSTSSPKVPKLTINNHGTTGKHLKRAGRRKKMDTATEGETLSNDSTEGSFQSGAGETDKMTRRNDEDTKPHTIQTRSSLRNSEKSDFQSSKKFSASKNGSLKGDEGASDKASAFGAAEAIEIGATSPAEKVVDHKSEHNSVESSRTLRSSDSKSEKKPPLELSSQTSSHKPSDSSREELNKEPAVDVSIDVAHNIDSNLEMELERITSQSNSDFNISISDSNIDTNLEISADLSDAAINDLVDILNDDDLEDLESPIKNESDSCHQEEKGKEEEKGKNDESIMVPEQQSDVKMDEEKTEDKSDIPDDVISLGSEENDIVDQLTELLNEADEANDFVDQLLADANGNATNDSSTDGDPAKDSGEGSSISTSEETMKKLNIEEKLSQEVSIVEETAVTEGELKCIESAKPETETSILEAVVPILNNESNNTDVIKNTPNGLVDTMHDSSSNQSEKADEVATNREKNVTNMEDSSLLERALTSSISSRTTNSSTTKMLEETKLITSDEQVVLDEGRVGDLVLENEVQNATEQPSDSNECERSLDNSKIENNSQLVNKGEVIDTESEDRPEDLKTSSCLKRHNVEKEVNVPMKRNRSDLFEDSSIEVSKLSSQVPIENCLDLGSVTPENSMQTAESKQSTSSNLVDLESSSLTGDETFRTLTELKTINNVDVENELNVEKLEGESSSLKGILSLLQAQDSSESLLPGNSECNLKSEASKLTEPGISVVTSTPPHVNSLKSTQSILLINEDTASGDCMITEEDPLMILPGSMDGSLGDGKDKVENDFCVPVEDIATPPVKRPRGRPRKDGKPAGSVRKGARTDPLSMRRRPRSTLIDGTDGTDDSPVIHRRKISDKEFLSTPNHIFTTPEPALMKTDPFSVPGATELPSMLSPATPGRRGGRARGRGSRGGRVKTMPFTPSDLANGNTEGLVMSGRGRGRGMSIYRSRGRGRGRGSRGGRGGRGRGFARRLMSPENKRDGGFFSPDRRDIKYEPRTSSLQVFEEDTRMSAESFTPGNRHSHDASLNNNDENTQSSMMSSSSALDGSSNTTILNPTTGEKKKRAKMEVFAPEGKTEYTVDMICEYDWPPPKGCCPARNRDTFMIQEQIAQYLGIKSFKRKYPDLPRRQVDMEERNYLQEKGLVTEKMCDLGITAVWASDVLDIMYSDFYDKYEEYKAYLREKQLRDIEAKQRAQAADAVDKSLQARERALESASKWNSSFNKVRREERRLCLDLQNLVINLPAAVGKKLSRPNETQHRQPSCYPIALVPGQFAENYRVYSPEELRRYPINTILDPFDDRLRQYLKREDSDVDSEESEVEEDSGSSSSSDSGSESSSDSDSSSSSSEDEEDKPPDDSKHKCFVCHQLQNKNQKGFPELFIRCVTCGKQTHPSCIGMSSRMVMRVRNYNWQCADCKCCIKCKRKQDESKMLYCEQCDRGFHIYCIQIKNIPDGRWSCERCAICMRCGSTKPEGNLPPPPPQPNQKSSRKRVKWVNDYRIDPVTKLREHCSILCVPCGRLRTKSKTSTATTITTMQ</sequence>
<feature type="region of interest" description="Disordered" evidence="10">
    <location>
        <begin position="298"/>
        <end position="335"/>
    </location>
</feature>
<feature type="compositionally biased region" description="Basic residues" evidence="10">
    <location>
        <begin position="1934"/>
        <end position="1947"/>
    </location>
</feature>
<dbReference type="CDD" id="cd15529">
    <property type="entry name" value="PHD2_PHF10"/>
    <property type="match status" value="1"/>
</dbReference>
<dbReference type="EMBL" id="LR899012">
    <property type="protein sequence ID" value="CAD7087682.1"/>
    <property type="molecule type" value="Genomic_DNA"/>
</dbReference>
<feature type="region of interest" description="Disordered" evidence="10">
    <location>
        <begin position="915"/>
        <end position="934"/>
    </location>
</feature>
<feature type="region of interest" description="Disordered" evidence="10">
    <location>
        <begin position="1"/>
        <end position="98"/>
    </location>
</feature>
<feature type="region of interest" description="Disordered" evidence="10">
    <location>
        <begin position="115"/>
        <end position="140"/>
    </location>
</feature>
<dbReference type="CDD" id="cd21085">
    <property type="entry name" value="WH_NTD_PHF10"/>
    <property type="match status" value="1"/>
</dbReference>
<feature type="compositionally biased region" description="Basic and acidic residues" evidence="10">
    <location>
        <begin position="1096"/>
        <end position="1110"/>
    </location>
</feature>
<feature type="compositionally biased region" description="Polar residues" evidence="10">
    <location>
        <begin position="1385"/>
        <end position="1394"/>
    </location>
</feature>
<feature type="compositionally biased region" description="Low complexity" evidence="10">
    <location>
        <begin position="2357"/>
        <end position="2378"/>
    </location>
</feature>
<evidence type="ECO:0000256" key="9">
    <source>
        <dbReference type="PROSITE-ProRule" id="PRU00146"/>
    </source>
</evidence>
<dbReference type="GO" id="GO:0071565">
    <property type="term" value="C:nBAF complex"/>
    <property type="evidence" value="ECO:0007669"/>
    <property type="project" value="TreeGrafter"/>
</dbReference>
<feature type="compositionally biased region" description="Polar residues" evidence="10">
    <location>
        <begin position="2044"/>
        <end position="2068"/>
    </location>
</feature>
<feature type="region of interest" description="Disordered" evidence="10">
    <location>
        <begin position="1660"/>
        <end position="1680"/>
    </location>
</feature>
<dbReference type="InterPro" id="IPR001965">
    <property type="entry name" value="Znf_PHD"/>
</dbReference>
<keyword evidence="4 9" id="KW-0863">Zinc-finger</keyword>
<feature type="compositionally biased region" description="Basic and acidic residues" evidence="10">
    <location>
        <begin position="1575"/>
        <end position="1584"/>
    </location>
</feature>
<evidence type="ECO:0000256" key="10">
    <source>
        <dbReference type="SAM" id="MobiDB-lite"/>
    </source>
</evidence>
<evidence type="ECO:0000256" key="3">
    <source>
        <dbReference type="ARBA" id="ARBA00022737"/>
    </source>
</evidence>
<evidence type="ECO:0000256" key="2">
    <source>
        <dbReference type="ARBA" id="ARBA00022723"/>
    </source>
</evidence>
<feature type="compositionally biased region" description="Polar residues" evidence="10">
    <location>
        <begin position="1111"/>
        <end position="1120"/>
    </location>
</feature>
<evidence type="ECO:0000313" key="12">
    <source>
        <dbReference type="EMBL" id="CAD7087682.1"/>
    </source>
</evidence>
<feature type="compositionally biased region" description="Basic and acidic residues" evidence="10">
    <location>
        <begin position="1210"/>
        <end position="1224"/>
    </location>
</feature>
<reference evidence="12 13" key="1">
    <citation type="submission" date="2020-11" db="EMBL/GenBank/DDBJ databases">
        <authorList>
            <person name="Wallbank WR R."/>
            <person name="Pardo Diaz C."/>
            <person name="Kozak K."/>
            <person name="Martin S."/>
            <person name="Jiggins C."/>
            <person name="Moest M."/>
            <person name="Warren A I."/>
            <person name="Generalovic N T."/>
            <person name="Byers J.R.P. K."/>
            <person name="Montejo-Kovacevich G."/>
            <person name="Yen C E."/>
        </authorList>
    </citation>
    <scope>NUCLEOTIDE SEQUENCE [LARGE SCALE GENOMIC DNA]</scope>
</reference>
<feature type="compositionally biased region" description="Basic and acidic residues" evidence="10">
    <location>
        <begin position="1329"/>
        <end position="1344"/>
    </location>
</feature>
<feature type="region of interest" description="Disordered" evidence="10">
    <location>
        <begin position="1292"/>
        <end position="1353"/>
    </location>
</feature>
<proteinExistence type="predicted"/>
<keyword evidence="6" id="KW-0805">Transcription regulation</keyword>
<feature type="compositionally biased region" description="Polar residues" evidence="10">
    <location>
        <begin position="2077"/>
        <end position="2091"/>
    </location>
</feature>
<feature type="compositionally biased region" description="Acidic residues" evidence="10">
    <location>
        <begin position="2343"/>
        <end position="2356"/>
    </location>
</feature>
<feature type="region of interest" description="Disordered" evidence="10">
    <location>
        <begin position="2341"/>
        <end position="2388"/>
    </location>
</feature>
<feature type="compositionally biased region" description="Polar residues" evidence="10">
    <location>
        <begin position="1564"/>
        <end position="1573"/>
    </location>
</feature>
<dbReference type="PROSITE" id="PS50016">
    <property type="entry name" value="ZF_PHD_2"/>
    <property type="match status" value="2"/>
</dbReference>
<feature type="compositionally biased region" description="Basic and acidic residues" evidence="10">
    <location>
        <begin position="1188"/>
        <end position="1199"/>
    </location>
</feature>
<feature type="region of interest" description="Disordered" evidence="10">
    <location>
        <begin position="1564"/>
        <end position="1613"/>
    </location>
</feature>
<feature type="region of interest" description="Disordered" evidence="10">
    <location>
        <begin position="391"/>
        <end position="415"/>
    </location>
</feature>
<dbReference type="OrthoDB" id="1903104at2759"/>